<gene>
    <name evidence="3" type="ORF">J6595_12965</name>
</gene>
<dbReference type="Proteomes" id="UP000678276">
    <property type="component" value="Unassembled WGS sequence"/>
</dbReference>
<proteinExistence type="predicted"/>
<evidence type="ECO:0000313" key="4">
    <source>
        <dbReference type="Proteomes" id="UP000678276"/>
    </source>
</evidence>
<organism evidence="3 4">
    <name type="scientific">Jiella mangrovi</name>
    <dbReference type="NCBI Taxonomy" id="2821407"/>
    <lineage>
        <taxon>Bacteria</taxon>
        <taxon>Pseudomonadati</taxon>
        <taxon>Pseudomonadota</taxon>
        <taxon>Alphaproteobacteria</taxon>
        <taxon>Hyphomicrobiales</taxon>
        <taxon>Aurantimonadaceae</taxon>
        <taxon>Jiella</taxon>
    </lineage>
</organism>
<dbReference type="InterPro" id="IPR036890">
    <property type="entry name" value="HATPase_C_sf"/>
</dbReference>
<keyword evidence="1" id="KW-0723">Serine/threonine-protein kinase</keyword>
<reference evidence="3 4" key="1">
    <citation type="submission" date="2021-04" db="EMBL/GenBank/DDBJ databases">
        <title>Whole genome sequence of Jiella sp. KSK16Y-1.</title>
        <authorList>
            <person name="Tuo L."/>
        </authorList>
    </citation>
    <scope>NUCLEOTIDE SEQUENCE [LARGE SCALE GENOMIC DNA]</scope>
    <source>
        <strain evidence="3 4">KSK16Y-1</strain>
    </source>
</reference>
<dbReference type="InterPro" id="IPR050267">
    <property type="entry name" value="Anti-sigma-factor_SerPK"/>
</dbReference>
<accession>A0ABS4BIB4</accession>
<dbReference type="Pfam" id="PF13581">
    <property type="entry name" value="HATPase_c_2"/>
    <property type="match status" value="1"/>
</dbReference>
<dbReference type="SUPFAM" id="SSF55874">
    <property type="entry name" value="ATPase domain of HSP90 chaperone/DNA topoisomerase II/histidine kinase"/>
    <property type="match status" value="1"/>
</dbReference>
<evidence type="ECO:0000259" key="2">
    <source>
        <dbReference type="Pfam" id="PF13581"/>
    </source>
</evidence>
<keyword evidence="3" id="KW-0067">ATP-binding</keyword>
<dbReference type="InterPro" id="IPR003594">
    <property type="entry name" value="HATPase_dom"/>
</dbReference>
<dbReference type="GO" id="GO:0005524">
    <property type="term" value="F:ATP binding"/>
    <property type="evidence" value="ECO:0007669"/>
    <property type="project" value="UniProtKB-KW"/>
</dbReference>
<protein>
    <submittedName>
        <fullName evidence="3">ATP-binding protein</fullName>
    </submittedName>
</protein>
<comment type="caution">
    <text evidence="3">The sequence shown here is derived from an EMBL/GenBank/DDBJ whole genome shotgun (WGS) entry which is preliminary data.</text>
</comment>
<sequence length="142" mass="15091">MTPRAAMIVPATLEAADAATVDLRGRASALLAEEQLARFELAASEALTNIVRHAYGGKAGGEIDIELFEAPDHAVTLVLRDRGEAPPAGTFDLKNLPDVDEVDVFALPEGGWGVGLLHQCADEIGFQSDARGNRLTLRFKPA</sequence>
<keyword evidence="4" id="KW-1185">Reference proteome</keyword>
<dbReference type="RefSeq" id="WP_209594975.1">
    <property type="nucleotide sequence ID" value="NZ_JAGJCF010000007.1"/>
</dbReference>
<keyword evidence="3" id="KW-0547">Nucleotide-binding</keyword>
<dbReference type="EMBL" id="JAGJCF010000007">
    <property type="protein sequence ID" value="MBP0616493.1"/>
    <property type="molecule type" value="Genomic_DNA"/>
</dbReference>
<dbReference type="PANTHER" id="PTHR35526">
    <property type="entry name" value="ANTI-SIGMA-F FACTOR RSBW-RELATED"/>
    <property type="match status" value="1"/>
</dbReference>
<evidence type="ECO:0000313" key="3">
    <source>
        <dbReference type="EMBL" id="MBP0616493.1"/>
    </source>
</evidence>
<keyword evidence="1" id="KW-0418">Kinase</keyword>
<keyword evidence="1" id="KW-0808">Transferase</keyword>
<feature type="domain" description="Histidine kinase/HSP90-like ATPase" evidence="2">
    <location>
        <begin position="10"/>
        <end position="139"/>
    </location>
</feature>
<evidence type="ECO:0000256" key="1">
    <source>
        <dbReference type="ARBA" id="ARBA00022527"/>
    </source>
</evidence>
<dbReference type="PANTHER" id="PTHR35526:SF3">
    <property type="entry name" value="ANTI-SIGMA-F FACTOR RSBW"/>
    <property type="match status" value="1"/>
</dbReference>
<dbReference type="Gene3D" id="3.30.565.10">
    <property type="entry name" value="Histidine kinase-like ATPase, C-terminal domain"/>
    <property type="match status" value="1"/>
</dbReference>
<dbReference type="CDD" id="cd16936">
    <property type="entry name" value="HATPase_RsbW-like"/>
    <property type="match status" value="1"/>
</dbReference>
<name>A0ABS4BIB4_9HYPH</name>